<evidence type="ECO:0000256" key="2">
    <source>
        <dbReference type="ARBA" id="ARBA00004709"/>
    </source>
</evidence>
<dbReference type="PROSITE" id="PS01350">
    <property type="entry name" value="ISPF"/>
    <property type="match status" value="1"/>
</dbReference>
<name>A0A934QXQ7_9BACT</name>
<keyword evidence="6 7" id="KW-0456">Lyase</keyword>
<dbReference type="EMBL" id="JAENIK010000004">
    <property type="protein sequence ID" value="MBK1814653.1"/>
    <property type="molecule type" value="Genomic_DNA"/>
</dbReference>
<keyword evidence="5 7" id="KW-0414">Isoprene biosynthesis</keyword>
<comment type="caution">
    <text evidence="7">Lacks conserved residue(s) required for the propagation of feature annotation.</text>
</comment>
<comment type="similarity">
    <text evidence="7 8">Belongs to the IspF family.</text>
</comment>
<comment type="subunit">
    <text evidence="7">Homotrimer.</text>
</comment>
<feature type="binding site" evidence="7">
    <location>
        <position position="64"/>
    </location>
    <ligand>
        <name>a divalent metal cation</name>
        <dbReference type="ChEBI" id="CHEBI:60240"/>
    </ligand>
</feature>
<dbReference type="HAMAP" id="MF_00107">
    <property type="entry name" value="IspF"/>
    <property type="match status" value="1"/>
</dbReference>
<dbReference type="Gene3D" id="3.30.1330.50">
    <property type="entry name" value="2-C-methyl-D-erythritol 2,4-cyclodiphosphate synthase"/>
    <property type="match status" value="1"/>
</dbReference>
<dbReference type="GO" id="GO:0019288">
    <property type="term" value="P:isopentenyl diphosphate biosynthetic process, methylerythritol 4-phosphate pathway"/>
    <property type="evidence" value="ECO:0007669"/>
    <property type="project" value="UniProtKB-UniRule"/>
</dbReference>
<evidence type="ECO:0000256" key="8">
    <source>
        <dbReference type="RuleBase" id="RU004395"/>
    </source>
</evidence>
<evidence type="ECO:0000256" key="4">
    <source>
        <dbReference type="ARBA" id="ARBA00022723"/>
    </source>
</evidence>
<dbReference type="SUPFAM" id="SSF69765">
    <property type="entry name" value="IpsF-like"/>
    <property type="match status" value="1"/>
</dbReference>
<gene>
    <name evidence="7" type="primary">ispF</name>
    <name evidence="10" type="ORF">JIN84_03455</name>
</gene>
<dbReference type="NCBIfam" id="TIGR00151">
    <property type="entry name" value="ispF"/>
    <property type="match status" value="1"/>
</dbReference>
<accession>A0A934QXQ7</accession>
<dbReference type="GO" id="GO:0046872">
    <property type="term" value="F:metal ion binding"/>
    <property type="evidence" value="ECO:0007669"/>
    <property type="project" value="UniProtKB-KW"/>
</dbReference>
<feature type="site" description="Transition state stabilizer" evidence="7">
    <location>
        <position position="56"/>
    </location>
</feature>
<evidence type="ECO:0000256" key="7">
    <source>
        <dbReference type="HAMAP-Rule" id="MF_00107"/>
    </source>
</evidence>
<feature type="binding site" evidence="7">
    <location>
        <position position="32"/>
    </location>
    <ligand>
        <name>a divalent metal cation</name>
        <dbReference type="ChEBI" id="CHEBI:60240"/>
    </ligand>
</feature>
<feature type="binding site" evidence="7">
    <location>
        <position position="164"/>
    </location>
    <ligand>
        <name>4-CDP-2-C-methyl-D-erythritol 2-phosphate</name>
        <dbReference type="ChEBI" id="CHEBI:57919"/>
    </ligand>
</feature>
<reference evidence="10" key="1">
    <citation type="submission" date="2021-01" db="EMBL/GenBank/DDBJ databases">
        <title>Modified the classification status of verrucomicrobia.</title>
        <authorList>
            <person name="Feng X."/>
        </authorList>
    </citation>
    <scope>NUCLEOTIDE SEQUENCE</scope>
    <source>
        <strain evidence="10">JCM 18052</strain>
    </source>
</reference>
<dbReference type="InterPro" id="IPR036571">
    <property type="entry name" value="MECDP_synthase_sf"/>
</dbReference>
<comment type="cofactor">
    <cofactor evidence="7">
        <name>a divalent metal cation</name>
        <dbReference type="ChEBI" id="CHEBI:60240"/>
    </cofactor>
    <text evidence="7">Binds 1 divalent metal cation per subunit.</text>
</comment>
<feature type="binding site" evidence="7">
    <location>
        <begin position="154"/>
        <end position="157"/>
    </location>
    <ligand>
        <name>4-CDP-2-C-methyl-D-erythritol 2-phosphate</name>
        <dbReference type="ChEBI" id="CHEBI:57919"/>
    </ligand>
</feature>
<protein>
    <recommendedName>
        <fullName evidence="3 7">2-C-methyl-D-erythritol 2,4-cyclodiphosphate synthase</fullName>
        <shortName evidence="7">MECDP-synthase</shortName>
        <shortName evidence="7">MECPP-synthase</shortName>
        <shortName evidence="7">MECPS</shortName>
        <ecNumber evidence="3 7">4.6.1.12</ecNumber>
    </recommendedName>
</protein>
<sequence length="177" mass="18613">MTAAEDSIGSFPHSHPSPPITLPMTGIGYDVHQFAENRPLVLGGVTIPHTHGLAGHSDADVLCHAIADALLGAMGQPDIGFFFPPGDPACKDISSLKILVKCRELAAEAGLRIINVDSTLIAEAPKVLPHRDAMRRNIGEALGIPPERVGIKATTNETMGFIGRREGIAAMAVAQVD</sequence>
<dbReference type="AlphaFoldDB" id="A0A934QXQ7"/>
<feature type="binding site" evidence="7">
    <location>
        <begin position="78"/>
        <end position="80"/>
    </location>
    <ligand>
        <name>4-CDP-2-C-methyl-D-erythritol 2-phosphate</name>
        <dbReference type="ChEBI" id="CHEBI:57919"/>
    </ligand>
</feature>
<evidence type="ECO:0000313" key="10">
    <source>
        <dbReference type="EMBL" id="MBK1814653.1"/>
    </source>
</evidence>
<dbReference type="GO" id="GO:0008685">
    <property type="term" value="F:2-C-methyl-D-erythritol 2,4-cyclodiphosphate synthase activity"/>
    <property type="evidence" value="ECO:0007669"/>
    <property type="project" value="UniProtKB-UniRule"/>
</dbReference>
<comment type="function">
    <text evidence="7">Involved in the biosynthesis of isopentenyl diphosphate (IPP) and dimethylallyl diphosphate (DMAPP), two major building blocks of isoprenoid compounds. Catalyzes the conversion of 4-diphosphocytidyl-2-C-methyl-D-erythritol 2-phosphate (CDP-ME2P) to 2-C-methyl-D-erythritol 2,4-cyclodiphosphate (ME-CPP) with a corresponding release of cytidine 5-monophosphate (CMP).</text>
</comment>
<feature type="binding site" evidence="7">
    <location>
        <position position="161"/>
    </location>
    <ligand>
        <name>4-CDP-2-C-methyl-D-erythritol 2-phosphate</name>
        <dbReference type="ChEBI" id="CHEBI:57919"/>
    </ligand>
</feature>
<feature type="site" description="Transition state stabilizer" evidence="7">
    <location>
        <position position="155"/>
    </location>
</feature>
<comment type="caution">
    <text evidence="10">The sequence shown here is derived from an EMBL/GenBank/DDBJ whole genome shotgun (WGS) entry which is preliminary data.</text>
</comment>
<dbReference type="Proteomes" id="UP000600139">
    <property type="component" value="Unassembled WGS sequence"/>
</dbReference>
<dbReference type="GO" id="GO:0016114">
    <property type="term" value="P:terpenoid biosynthetic process"/>
    <property type="evidence" value="ECO:0007669"/>
    <property type="project" value="InterPro"/>
</dbReference>
<evidence type="ECO:0000256" key="5">
    <source>
        <dbReference type="ARBA" id="ARBA00023229"/>
    </source>
</evidence>
<dbReference type="CDD" id="cd00554">
    <property type="entry name" value="MECDP_synthase"/>
    <property type="match status" value="1"/>
</dbReference>
<feature type="domain" description="2-C-methyl-D-erythritol 2,4-cyclodiphosphate synthase" evidence="9">
    <location>
        <begin position="25"/>
        <end position="176"/>
    </location>
</feature>
<feature type="binding site" evidence="7">
    <location>
        <position position="30"/>
    </location>
    <ligand>
        <name>a divalent metal cation</name>
        <dbReference type="ChEBI" id="CHEBI:60240"/>
    </ligand>
</feature>
<evidence type="ECO:0000256" key="6">
    <source>
        <dbReference type="ARBA" id="ARBA00023239"/>
    </source>
</evidence>
<dbReference type="PANTHER" id="PTHR43181:SF1">
    <property type="entry name" value="2-C-METHYL-D-ERYTHRITOL 2,4-CYCLODIPHOSPHATE SYNTHASE, CHLOROPLASTIC"/>
    <property type="match status" value="1"/>
</dbReference>
<dbReference type="EC" id="4.6.1.12" evidence="3 7"/>
<comment type="catalytic activity">
    <reaction evidence="1 7 8">
        <text>4-CDP-2-C-methyl-D-erythritol 2-phosphate = 2-C-methyl-D-erythritol 2,4-cyclic diphosphate + CMP</text>
        <dbReference type="Rhea" id="RHEA:23864"/>
        <dbReference type="ChEBI" id="CHEBI:57919"/>
        <dbReference type="ChEBI" id="CHEBI:58483"/>
        <dbReference type="ChEBI" id="CHEBI:60377"/>
        <dbReference type="EC" id="4.6.1.12"/>
    </reaction>
</comment>
<evidence type="ECO:0000256" key="1">
    <source>
        <dbReference type="ARBA" id="ARBA00000200"/>
    </source>
</evidence>
<evidence type="ECO:0000259" key="9">
    <source>
        <dbReference type="Pfam" id="PF02542"/>
    </source>
</evidence>
<dbReference type="InterPro" id="IPR003526">
    <property type="entry name" value="MECDP_synthase"/>
</dbReference>
<feature type="binding site" evidence="7">
    <location>
        <begin position="30"/>
        <end position="32"/>
    </location>
    <ligand>
        <name>4-CDP-2-C-methyl-D-erythritol 2-phosphate</name>
        <dbReference type="ChEBI" id="CHEBI:57919"/>
    </ligand>
</feature>
<feature type="binding site" evidence="7">
    <location>
        <begin position="56"/>
        <end position="57"/>
    </location>
    <ligand>
        <name>4-CDP-2-C-methyl-D-erythritol 2-phosphate</name>
        <dbReference type="ChEBI" id="CHEBI:57919"/>
    </ligand>
</feature>
<proteinExistence type="inferred from homology"/>
<evidence type="ECO:0000313" key="11">
    <source>
        <dbReference type="Proteomes" id="UP000600139"/>
    </source>
</evidence>
<keyword evidence="11" id="KW-1185">Reference proteome</keyword>
<comment type="pathway">
    <text evidence="2 7">Isoprenoid biosynthesis; isopentenyl diphosphate biosynthesis via DXP pathway; isopentenyl diphosphate from 1-deoxy-D-xylulose 5-phosphate: step 4/6.</text>
</comment>
<organism evidence="10 11">
    <name type="scientific">Luteolibacter yonseiensis</name>
    <dbReference type="NCBI Taxonomy" id="1144680"/>
    <lineage>
        <taxon>Bacteria</taxon>
        <taxon>Pseudomonadati</taxon>
        <taxon>Verrucomicrobiota</taxon>
        <taxon>Verrucomicrobiia</taxon>
        <taxon>Verrucomicrobiales</taxon>
        <taxon>Verrucomicrobiaceae</taxon>
        <taxon>Luteolibacter</taxon>
    </lineage>
</organism>
<keyword evidence="4 7" id="KW-0479">Metal-binding</keyword>
<dbReference type="InterPro" id="IPR020555">
    <property type="entry name" value="MECDP_synthase_CS"/>
</dbReference>
<evidence type="ECO:0000256" key="3">
    <source>
        <dbReference type="ARBA" id="ARBA00012579"/>
    </source>
</evidence>
<dbReference type="Pfam" id="PF02542">
    <property type="entry name" value="YgbB"/>
    <property type="match status" value="1"/>
</dbReference>
<dbReference type="PANTHER" id="PTHR43181">
    <property type="entry name" value="2-C-METHYL-D-ERYTHRITOL 2,4-CYCLODIPHOSPHATE SYNTHASE, CHLOROPLASTIC"/>
    <property type="match status" value="1"/>
</dbReference>